<dbReference type="KEGG" id="dti:Desti_1778"/>
<dbReference type="OrthoDB" id="9812260at2"/>
<evidence type="ECO:0000259" key="5">
    <source>
        <dbReference type="PROSITE" id="PS50887"/>
    </source>
</evidence>
<dbReference type="InterPro" id="IPR029787">
    <property type="entry name" value="Nucleotide_cyclase"/>
</dbReference>
<dbReference type="PROSITE" id="PS50887">
    <property type="entry name" value="GGDEF"/>
    <property type="match status" value="1"/>
</dbReference>
<protein>
    <recommendedName>
        <fullName evidence="1">diguanylate cyclase</fullName>
        <ecNumber evidence="1">2.7.7.65</ecNumber>
    </recommendedName>
</protein>
<feature type="modified residue" description="4-aspartylphosphate" evidence="3">
    <location>
        <position position="52"/>
    </location>
</feature>
<evidence type="ECO:0000256" key="1">
    <source>
        <dbReference type="ARBA" id="ARBA00012528"/>
    </source>
</evidence>
<keyword evidence="7" id="KW-1185">Reference proteome</keyword>
<dbReference type="GO" id="GO:0052621">
    <property type="term" value="F:diguanylate cyclase activity"/>
    <property type="evidence" value="ECO:0007669"/>
    <property type="project" value="UniProtKB-EC"/>
</dbReference>
<dbReference type="InterPro" id="IPR043128">
    <property type="entry name" value="Rev_trsase/Diguanyl_cyclase"/>
</dbReference>
<dbReference type="Pfam" id="PF00990">
    <property type="entry name" value="GGDEF"/>
    <property type="match status" value="1"/>
</dbReference>
<dbReference type="AlphaFoldDB" id="I4C4J7"/>
<dbReference type="Gene3D" id="3.40.50.2300">
    <property type="match status" value="1"/>
</dbReference>
<accession>I4C4J7</accession>
<dbReference type="PANTHER" id="PTHR45138:SF9">
    <property type="entry name" value="DIGUANYLATE CYCLASE DGCM-RELATED"/>
    <property type="match status" value="1"/>
</dbReference>
<dbReference type="GO" id="GO:0000160">
    <property type="term" value="P:phosphorelay signal transduction system"/>
    <property type="evidence" value="ECO:0007669"/>
    <property type="project" value="InterPro"/>
</dbReference>
<evidence type="ECO:0000256" key="3">
    <source>
        <dbReference type="PROSITE-ProRule" id="PRU00169"/>
    </source>
</evidence>
<dbReference type="NCBIfam" id="TIGR00254">
    <property type="entry name" value="GGDEF"/>
    <property type="match status" value="1"/>
</dbReference>
<dbReference type="CDD" id="cd17574">
    <property type="entry name" value="REC_OmpR"/>
    <property type="match status" value="1"/>
</dbReference>
<dbReference type="EMBL" id="CP003360">
    <property type="protein sequence ID" value="AFM24488.1"/>
    <property type="molecule type" value="Genomic_DNA"/>
</dbReference>
<name>I4C4J7_DESTA</name>
<dbReference type="SUPFAM" id="SSF52172">
    <property type="entry name" value="CheY-like"/>
    <property type="match status" value="1"/>
</dbReference>
<proteinExistence type="predicted"/>
<reference evidence="7" key="1">
    <citation type="submission" date="2012-06" db="EMBL/GenBank/DDBJ databases">
        <title>Complete sequence of chromosome of Desulfomonile tiedjei DSM 6799.</title>
        <authorList>
            <person name="Lucas S."/>
            <person name="Copeland A."/>
            <person name="Lapidus A."/>
            <person name="Glavina del Rio T."/>
            <person name="Dalin E."/>
            <person name="Tice H."/>
            <person name="Bruce D."/>
            <person name="Goodwin L."/>
            <person name="Pitluck S."/>
            <person name="Peters L."/>
            <person name="Ovchinnikova G."/>
            <person name="Zeytun A."/>
            <person name="Lu M."/>
            <person name="Kyrpides N."/>
            <person name="Mavromatis K."/>
            <person name="Ivanova N."/>
            <person name="Brettin T."/>
            <person name="Detter J.C."/>
            <person name="Han C."/>
            <person name="Larimer F."/>
            <person name="Land M."/>
            <person name="Hauser L."/>
            <person name="Markowitz V."/>
            <person name="Cheng J.-F."/>
            <person name="Hugenholtz P."/>
            <person name="Woyke T."/>
            <person name="Wu D."/>
            <person name="Spring S."/>
            <person name="Schroeder M."/>
            <person name="Brambilla E."/>
            <person name="Klenk H.-P."/>
            <person name="Eisen J.A."/>
        </authorList>
    </citation>
    <scope>NUCLEOTIDE SEQUENCE [LARGE SCALE GENOMIC DNA]</scope>
    <source>
        <strain evidence="7">ATCC 49306 / DSM 6799 / DCB-1</strain>
    </source>
</reference>
<dbReference type="PROSITE" id="PS50110">
    <property type="entry name" value="RESPONSE_REGULATORY"/>
    <property type="match status" value="1"/>
</dbReference>
<dbReference type="GO" id="GO:0005886">
    <property type="term" value="C:plasma membrane"/>
    <property type="evidence" value="ECO:0007669"/>
    <property type="project" value="TreeGrafter"/>
</dbReference>
<gene>
    <name evidence="6" type="ordered locus">Desti_1778</name>
</gene>
<dbReference type="STRING" id="706587.Desti_1778"/>
<evidence type="ECO:0000259" key="4">
    <source>
        <dbReference type="PROSITE" id="PS50110"/>
    </source>
</evidence>
<dbReference type="Gene3D" id="3.30.70.270">
    <property type="match status" value="1"/>
</dbReference>
<evidence type="ECO:0000256" key="2">
    <source>
        <dbReference type="ARBA" id="ARBA00034247"/>
    </source>
</evidence>
<dbReference type="Pfam" id="PF00072">
    <property type="entry name" value="Response_reg"/>
    <property type="match status" value="1"/>
</dbReference>
<comment type="catalytic activity">
    <reaction evidence="2">
        <text>2 GTP = 3',3'-c-di-GMP + 2 diphosphate</text>
        <dbReference type="Rhea" id="RHEA:24898"/>
        <dbReference type="ChEBI" id="CHEBI:33019"/>
        <dbReference type="ChEBI" id="CHEBI:37565"/>
        <dbReference type="ChEBI" id="CHEBI:58805"/>
        <dbReference type="EC" id="2.7.7.65"/>
    </reaction>
</comment>
<dbReference type="InterPro" id="IPR001789">
    <property type="entry name" value="Sig_transdc_resp-reg_receiver"/>
</dbReference>
<dbReference type="CDD" id="cd01949">
    <property type="entry name" value="GGDEF"/>
    <property type="match status" value="1"/>
</dbReference>
<dbReference type="EC" id="2.7.7.65" evidence="1"/>
<evidence type="ECO:0000313" key="6">
    <source>
        <dbReference type="EMBL" id="AFM24488.1"/>
    </source>
</evidence>
<dbReference type="SMART" id="SM00267">
    <property type="entry name" value="GGDEF"/>
    <property type="match status" value="1"/>
</dbReference>
<feature type="domain" description="Response regulatory" evidence="4">
    <location>
        <begin position="2"/>
        <end position="119"/>
    </location>
</feature>
<feature type="domain" description="GGDEF" evidence="5">
    <location>
        <begin position="169"/>
        <end position="303"/>
    </location>
</feature>
<dbReference type="HOGENOM" id="CLU_000445_11_28_7"/>
<dbReference type="SMART" id="SM00448">
    <property type="entry name" value="REC"/>
    <property type="match status" value="1"/>
</dbReference>
<dbReference type="eggNOG" id="COG3706">
    <property type="taxonomic scope" value="Bacteria"/>
</dbReference>
<evidence type="ECO:0000313" key="7">
    <source>
        <dbReference type="Proteomes" id="UP000006055"/>
    </source>
</evidence>
<sequence>MRILIAEDNRFFRRLLEANLKQWGHEVVSCEDGAEAWEILQKSDCPHLAILDWEMPRMLGIEVCKAVREQKNQPYIYLILLTAKTQKDDLVVGLDSGADDYLTKPFEPVELQVRLRAATRIIQLQEDLVSALRAAEVRAKEDSLTGLWNHSAIVEMLKREIERSFRQQRSLGIIMCDIDHFKRINDTFGHLEGDRSLKRVAEIIRTNLRQYDSVGRYGGEEFLVILPDCNAIQTVTLAERLREMVSCDVRLVMHDDVHLTVSFGATSIEAGSNINWEAAIRIADEALYEAKRNGRNRVVLRVLKDVNRTN</sequence>
<dbReference type="SUPFAM" id="SSF55073">
    <property type="entry name" value="Nucleotide cyclase"/>
    <property type="match status" value="1"/>
</dbReference>
<dbReference type="InterPro" id="IPR050469">
    <property type="entry name" value="Diguanylate_Cyclase"/>
</dbReference>
<dbReference type="PANTHER" id="PTHR45138">
    <property type="entry name" value="REGULATORY COMPONENTS OF SENSORY TRANSDUCTION SYSTEM"/>
    <property type="match status" value="1"/>
</dbReference>
<dbReference type="InterPro" id="IPR011006">
    <property type="entry name" value="CheY-like_superfamily"/>
</dbReference>
<organism evidence="6 7">
    <name type="scientific">Desulfomonile tiedjei (strain ATCC 49306 / DSM 6799 / DCB-1)</name>
    <dbReference type="NCBI Taxonomy" id="706587"/>
    <lineage>
        <taxon>Bacteria</taxon>
        <taxon>Pseudomonadati</taxon>
        <taxon>Thermodesulfobacteriota</taxon>
        <taxon>Desulfomonilia</taxon>
        <taxon>Desulfomonilales</taxon>
        <taxon>Desulfomonilaceae</taxon>
        <taxon>Desulfomonile</taxon>
    </lineage>
</organism>
<dbReference type="FunFam" id="3.30.70.270:FF:000001">
    <property type="entry name" value="Diguanylate cyclase domain protein"/>
    <property type="match status" value="1"/>
</dbReference>
<dbReference type="GO" id="GO:1902201">
    <property type="term" value="P:negative regulation of bacterial-type flagellum-dependent cell motility"/>
    <property type="evidence" value="ECO:0007669"/>
    <property type="project" value="TreeGrafter"/>
</dbReference>
<dbReference type="InterPro" id="IPR000160">
    <property type="entry name" value="GGDEF_dom"/>
</dbReference>
<dbReference type="RefSeq" id="WP_014809634.1">
    <property type="nucleotide sequence ID" value="NC_018025.1"/>
</dbReference>
<keyword evidence="3" id="KW-0597">Phosphoprotein</keyword>
<dbReference type="Proteomes" id="UP000006055">
    <property type="component" value="Chromosome"/>
</dbReference>
<dbReference type="GO" id="GO:0043709">
    <property type="term" value="P:cell adhesion involved in single-species biofilm formation"/>
    <property type="evidence" value="ECO:0007669"/>
    <property type="project" value="TreeGrafter"/>
</dbReference>